<dbReference type="STRING" id="943816.AN217_12785"/>
<feature type="transmembrane region" description="Helical" evidence="2">
    <location>
        <begin position="26"/>
        <end position="43"/>
    </location>
</feature>
<evidence type="ECO:0000313" key="4">
    <source>
        <dbReference type="EMBL" id="SER90258.1"/>
    </source>
</evidence>
<organism evidence="4 5">
    <name type="scientific">Streptomyces qinglanensis</name>
    <dbReference type="NCBI Taxonomy" id="943816"/>
    <lineage>
        <taxon>Bacteria</taxon>
        <taxon>Bacillati</taxon>
        <taxon>Actinomycetota</taxon>
        <taxon>Actinomycetes</taxon>
        <taxon>Kitasatosporales</taxon>
        <taxon>Streptomycetaceae</taxon>
        <taxon>Streptomyces</taxon>
    </lineage>
</organism>
<sequence length="158" mass="16367">MQAVTLQAVTCKPSLCKGKGTTVRRVVITSAVTLIALVTVLAAKPHRPPDGPRARPSGGGTAPAAGRTGVFTGDVVPTEYGPVQLRITLAKGRLTRVEAVRLPDGNARDREIAASAVPQLTREALAAQSARIDAVSGATYTSDGYIQSLQSALDRSHG</sequence>
<dbReference type="SMART" id="SM00900">
    <property type="entry name" value="FMN_bind"/>
    <property type="match status" value="1"/>
</dbReference>
<name>A0A1H9SZF3_9ACTN</name>
<proteinExistence type="predicted"/>
<feature type="region of interest" description="Disordered" evidence="1">
    <location>
        <begin position="45"/>
        <end position="68"/>
    </location>
</feature>
<reference evidence="5" key="1">
    <citation type="submission" date="2016-10" db="EMBL/GenBank/DDBJ databases">
        <authorList>
            <person name="Varghese N."/>
            <person name="Submissions S."/>
        </authorList>
    </citation>
    <scope>NUCLEOTIDE SEQUENCE [LARGE SCALE GENOMIC DNA]</scope>
    <source>
        <strain evidence="5">CGMCC 4.6825</strain>
    </source>
</reference>
<dbReference type="GO" id="GO:0016020">
    <property type="term" value="C:membrane"/>
    <property type="evidence" value="ECO:0007669"/>
    <property type="project" value="InterPro"/>
</dbReference>
<dbReference type="Pfam" id="PF04205">
    <property type="entry name" value="FMN_bind"/>
    <property type="match status" value="1"/>
</dbReference>
<keyword evidence="5" id="KW-1185">Reference proteome</keyword>
<dbReference type="EMBL" id="FOGO01000005">
    <property type="protein sequence ID" value="SER90258.1"/>
    <property type="molecule type" value="Genomic_DNA"/>
</dbReference>
<dbReference type="InterPro" id="IPR007329">
    <property type="entry name" value="FMN-bd"/>
</dbReference>
<dbReference type="Gene3D" id="3.90.1010.20">
    <property type="match status" value="1"/>
</dbReference>
<dbReference type="AlphaFoldDB" id="A0A1H9SZF3"/>
<feature type="domain" description="FMN-binding" evidence="3">
    <location>
        <begin position="79"/>
        <end position="156"/>
    </location>
</feature>
<dbReference type="Proteomes" id="UP000182841">
    <property type="component" value="Unassembled WGS sequence"/>
</dbReference>
<protein>
    <submittedName>
        <fullName evidence="4">Uncharacterized protein, contains FMN-binding domain</fullName>
    </submittedName>
</protein>
<evidence type="ECO:0000256" key="1">
    <source>
        <dbReference type="SAM" id="MobiDB-lite"/>
    </source>
</evidence>
<gene>
    <name evidence="4" type="ORF">SAMN05421870_105215</name>
</gene>
<accession>A0A1H9SZF3</accession>
<keyword evidence="2" id="KW-0812">Transmembrane</keyword>
<keyword evidence="2" id="KW-0472">Membrane</keyword>
<evidence type="ECO:0000259" key="3">
    <source>
        <dbReference type="SMART" id="SM00900"/>
    </source>
</evidence>
<keyword evidence="2" id="KW-1133">Transmembrane helix</keyword>
<evidence type="ECO:0000256" key="2">
    <source>
        <dbReference type="SAM" id="Phobius"/>
    </source>
</evidence>
<evidence type="ECO:0000313" key="5">
    <source>
        <dbReference type="Proteomes" id="UP000182841"/>
    </source>
</evidence>
<dbReference type="GO" id="GO:0010181">
    <property type="term" value="F:FMN binding"/>
    <property type="evidence" value="ECO:0007669"/>
    <property type="project" value="InterPro"/>
</dbReference>